<dbReference type="Gene3D" id="1.10.287.1490">
    <property type="match status" value="1"/>
</dbReference>
<evidence type="ECO:0000256" key="1">
    <source>
        <dbReference type="SAM" id="Coils"/>
    </source>
</evidence>
<dbReference type="PANTHER" id="PTHR23159">
    <property type="entry name" value="CENTROSOMAL PROTEIN 2"/>
    <property type="match status" value="1"/>
</dbReference>
<evidence type="ECO:0000313" key="4">
    <source>
        <dbReference type="Proteomes" id="UP001390339"/>
    </source>
</evidence>
<evidence type="ECO:0000256" key="2">
    <source>
        <dbReference type="SAM" id="MobiDB-lite"/>
    </source>
</evidence>
<keyword evidence="1" id="KW-0175">Coiled coil</keyword>
<keyword evidence="4" id="KW-1185">Reference proteome</keyword>
<reference evidence="3 4" key="1">
    <citation type="journal article" date="2024" name="IMA Fungus">
        <title>Apiospora arundinis, a panoply of carbohydrate-active enzymes and secondary metabolites.</title>
        <authorList>
            <person name="Sorensen T."/>
            <person name="Petersen C."/>
            <person name="Muurmann A.T."/>
            <person name="Christiansen J.V."/>
            <person name="Brundto M.L."/>
            <person name="Overgaard C.K."/>
            <person name="Boysen A.T."/>
            <person name="Wollenberg R.D."/>
            <person name="Larsen T.O."/>
            <person name="Sorensen J.L."/>
            <person name="Nielsen K.L."/>
            <person name="Sondergaard T.E."/>
        </authorList>
    </citation>
    <scope>NUCLEOTIDE SEQUENCE [LARGE SCALE GENOMIC DNA]</scope>
    <source>
        <strain evidence="3 4">AAU 773</strain>
    </source>
</reference>
<feature type="compositionally biased region" description="Basic residues" evidence="2">
    <location>
        <begin position="684"/>
        <end position="693"/>
    </location>
</feature>
<feature type="coiled-coil region" evidence="1">
    <location>
        <begin position="163"/>
        <end position="219"/>
    </location>
</feature>
<sequence>MEGSLDLPIALRRTPRRRLSGRDRNNTGTTTVAPNCENQEPRPAKTPSKSKTKKRVRFSDPGPEIKSHDDDDYEYNNNTSGTTGLTPMVRRSSLGAVTPSSKKRRYSTPTRTRGDEDDIDELANTPTSNGTEIRFVSLRQVLDDRVKRRIKRHGLSEEMNVIQSEKRQRATQDKAELERLRRELAEKDEEIERLKDVTFLQDTERIHKLEQQVEQLRGELGDRSSTLVDQTQYDWTMAARDPFSDSYMGDDGDGFGDTTMGELMCSTPSRARASFPTPPCTSPTRPVTPCSLRGKSPTPPSHVSVQACLPDPEKEALEAELGSLRLELTKLTDALESHETLKSRMAEKLAAVQTYKPDPEYEPSLEAHLNGVLQSLSDRTAALEDLNTSLCALGFRGGDAGEVVASLVSAFRSARLELEYLTPGEITLPLSSRGAEVLDLVLVRLRDLARKTREHEDAIDEYHELELSLRQQLGARVGAMDNLRRDLAASEAQLREKDARIDELEVGVDRLRGAVDGYRRDVGELEALVQRMEADADEARTAASNSEADLKLLHHQWQKETAEKHDAAVRELEARLGSVMSQTAELRIQLADVQARKVGETAALNRAHGQGLALRDARVAELRGEIDGINEALRGAHETIRQLRVENAGLATGLESEKRAAREAVERMQAELERVLAATTPKQPLRRSSRRKSGVVSTPGNVEQIRPGTFLSGGLARSGQDKKRRRYDSGLGLLEEDMDI</sequence>
<feature type="region of interest" description="Disordered" evidence="2">
    <location>
        <begin position="677"/>
        <end position="724"/>
    </location>
</feature>
<feature type="compositionally biased region" description="Polar residues" evidence="2">
    <location>
        <begin position="26"/>
        <end position="38"/>
    </location>
</feature>
<gene>
    <name evidence="3" type="ORF">PGQ11_011502</name>
</gene>
<dbReference type="Proteomes" id="UP001390339">
    <property type="component" value="Unassembled WGS sequence"/>
</dbReference>
<feature type="region of interest" description="Disordered" evidence="2">
    <location>
        <begin position="1"/>
        <end position="126"/>
    </location>
</feature>
<comment type="caution">
    <text evidence="3">The sequence shown here is derived from an EMBL/GenBank/DDBJ whole genome shotgun (WGS) entry which is preliminary data.</text>
</comment>
<organism evidence="3 4">
    <name type="scientific">Apiospora arundinis</name>
    <dbReference type="NCBI Taxonomy" id="335852"/>
    <lineage>
        <taxon>Eukaryota</taxon>
        <taxon>Fungi</taxon>
        <taxon>Dikarya</taxon>
        <taxon>Ascomycota</taxon>
        <taxon>Pezizomycotina</taxon>
        <taxon>Sordariomycetes</taxon>
        <taxon>Xylariomycetidae</taxon>
        <taxon>Amphisphaeriales</taxon>
        <taxon>Apiosporaceae</taxon>
        <taxon>Apiospora</taxon>
    </lineage>
</organism>
<feature type="region of interest" description="Disordered" evidence="2">
    <location>
        <begin position="269"/>
        <end position="303"/>
    </location>
</feature>
<dbReference type="PANTHER" id="PTHR23159:SF60">
    <property type="entry name" value="SPINDLE ASSEMBLY ABNORMAL PROTEIN 4"/>
    <property type="match status" value="1"/>
</dbReference>
<feature type="compositionally biased region" description="Polar residues" evidence="2">
    <location>
        <begin position="75"/>
        <end position="85"/>
    </location>
</feature>
<name>A0ABR2I0U9_9PEZI</name>
<accession>A0ABR2I0U9</accession>
<dbReference type="EMBL" id="JAPCWZ010000007">
    <property type="protein sequence ID" value="KAK8855590.1"/>
    <property type="molecule type" value="Genomic_DNA"/>
</dbReference>
<protein>
    <submittedName>
        <fullName evidence="3">Uncharacterized protein</fullName>
    </submittedName>
</protein>
<evidence type="ECO:0000313" key="3">
    <source>
        <dbReference type="EMBL" id="KAK8855590.1"/>
    </source>
</evidence>
<feature type="coiled-coil region" evidence="1">
    <location>
        <begin position="445"/>
        <end position="549"/>
    </location>
</feature>
<proteinExistence type="predicted"/>